<dbReference type="SUPFAM" id="SSF89733">
    <property type="entry name" value="L-sulfolactate dehydrogenase-like"/>
    <property type="match status" value="1"/>
</dbReference>
<organism evidence="2 3">
    <name type="scientific">Euzebyella saccharophila</name>
    <dbReference type="NCBI Taxonomy" id="679664"/>
    <lineage>
        <taxon>Bacteria</taxon>
        <taxon>Pseudomonadati</taxon>
        <taxon>Bacteroidota</taxon>
        <taxon>Flavobacteriia</taxon>
        <taxon>Flavobacteriales</taxon>
        <taxon>Flavobacteriaceae</taxon>
        <taxon>Euzebyella</taxon>
    </lineage>
</organism>
<protein>
    <submittedName>
        <fullName evidence="2">3-dehydro-L-gulonate 2-dehydrogenase</fullName>
        <ecNumber evidence="2">1.1.1.130</ecNumber>
    </submittedName>
</protein>
<gene>
    <name evidence="2" type="primary">yiaK</name>
    <name evidence="2" type="ORF">ACFOUT_05450</name>
</gene>
<dbReference type="EMBL" id="JBHSAW010000004">
    <property type="protein sequence ID" value="MFC4095307.1"/>
    <property type="molecule type" value="Genomic_DNA"/>
</dbReference>
<keyword evidence="3" id="KW-1185">Reference proteome</keyword>
<dbReference type="InterPro" id="IPR043144">
    <property type="entry name" value="Mal/L-sulf/L-lact_DH-like_ah"/>
</dbReference>
<evidence type="ECO:0000313" key="2">
    <source>
        <dbReference type="EMBL" id="MFC4095307.1"/>
    </source>
</evidence>
<accession>A0ABV8JL99</accession>
<dbReference type="Pfam" id="PF02615">
    <property type="entry name" value="Ldh_2"/>
    <property type="match status" value="1"/>
</dbReference>
<dbReference type="GO" id="GO:0047559">
    <property type="term" value="F:3-dehydro-L-gulonate 2-dehydrogenase activity"/>
    <property type="evidence" value="ECO:0007669"/>
    <property type="project" value="UniProtKB-EC"/>
</dbReference>
<dbReference type="InterPro" id="IPR043143">
    <property type="entry name" value="Mal/L-sulf/L-lact_DH-like_NADP"/>
</dbReference>
<dbReference type="RefSeq" id="WP_225621108.1">
    <property type="nucleotide sequence ID" value="NZ_JACYFJ010000001.1"/>
</dbReference>
<dbReference type="NCBIfam" id="NF009750">
    <property type="entry name" value="PRK13260.1"/>
    <property type="match status" value="1"/>
</dbReference>
<dbReference type="EC" id="1.1.1.130" evidence="2"/>
<comment type="caution">
    <text evidence="2">The sequence shown here is derived from an EMBL/GenBank/DDBJ whole genome shotgun (WGS) entry which is preliminary data.</text>
</comment>
<dbReference type="Gene3D" id="3.30.1370.60">
    <property type="entry name" value="Hypothetical oxidoreductase yiak, domain 2"/>
    <property type="match status" value="1"/>
</dbReference>
<dbReference type="Gene3D" id="1.10.1530.10">
    <property type="match status" value="1"/>
</dbReference>
<keyword evidence="1 2" id="KW-0560">Oxidoreductase</keyword>
<evidence type="ECO:0000256" key="1">
    <source>
        <dbReference type="ARBA" id="ARBA00023002"/>
    </source>
</evidence>
<reference evidence="3" key="1">
    <citation type="journal article" date="2019" name="Int. J. Syst. Evol. Microbiol.">
        <title>The Global Catalogue of Microorganisms (GCM) 10K type strain sequencing project: providing services to taxonomists for standard genome sequencing and annotation.</title>
        <authorList>
            <consortium name="The Broad Institute Genomics Platform"/>
            <consortium name="The Broad Institute Genome Sequencing Center for Infectious Disease"/>
            <person name="Wu L."/>
            <person name="Ma J."/>
        </authorList>
    </citation>
    <scope>NUCLEOTIDE SEQUENCE [LARGE SCALE GENOMIC DNA]</scope>
    <source>
        <strain evidence="3">CECT 7477</strain>
    </source>
</reference>
<dbReference type="InterPro" id="IPR036111">
    <property type="entry name" value="Mal/L-sulfo/L-lacto_DH-like_sf"/>
</dbReference>
<dbReference type="InterPro" id="IPR003767">
    <property type="entry name" value="Malate/L-lactate_DH-like"/>
</dbReference>
<evidence type="ECO:0000313" key="3">
    <source>
        <dbReference type="Proteomes" id="UP001595814"/>
    </source>
</evidence>
<name>A0ABV8JL99_9FLAO</name>
<sequence>MFNFKTTTTTMASNLKNISFEEMQSTLVHLFLKYGFTQEKAQLLARTYTESTLDGVNSHGINRVPLFISYIEQEFIQINAEAEKAEGMGSMERWDGNLGPGIINATKCTDRAIALAKEHGMGMVALRNTNHWMRGGTYGRRAAEQGCIAIMFTNTQPNMPPWGGKDSRLGNNPFIVSIPRKKGHVVLDMAISQFAFGKINDYKLKGQQLPFPGGWDDEDQLSTYPEKILVKERGLPIGYWKGSALSMILDMLVTLLSAGNSTSKIAGKEKEIAISQVFLCISQDYFRDTDVQERLLQEIIDFTHSSTPMKEGQNIYYPGERTLETRARNQKNGMPVSIEVWQKVLELAS</sequence>
<proteinExistence type="predicted"/>
<dbReference type="PANTHER" id="PTHR11091">
    <property type="entry name" value="OXIDOREDUCTASE-RELATED"/>
    <property type="match status" value="1"/>
</dbReference>
<dbReference type="Proteomes" id="UP001595814">
    <property type="component" value="Unassembled WGS sequence"/>
</dbReference>
<dbReference type="PANTHER" id="PTHR11091:SF3">
    <property type="entry name" value="2,3-DIKETO-L-GULONATE REDUCTASE"/>
    <property type="match status" value="1"/>
</dbReference>